<name>A0A430AHB6_9ENTE</name>
<dbReference type="InterPro" id="IPR002921">
    <property type="entry name" value="Fungal_lipase-type"/>
</dbReference>
<dbReference type="GO" id="GO:0006629">
    <property type="term" value="P:lipid metabolic process"/>
    <property type="evidence" value="ECO:0007669"/>
    <property type="project" value="InterPro"/>
</dbReference>
<reference evidence="2 3" key="1">
    <citation type="submission" date="2017-05" db="EMBL/GenBank/DDBJ databases">
        <title>Vagococcus spp. assemblies.</title>
        <authorList>
            <person name="Gulvik C.A."/>
        </authorList>
    </citation>
    <scope>NUCLEOTIDE SEQUENCE [LARGE SCALE GENOMIC DNA]</scope>
    <source>
        <strain evidence="2 3">DSM 24756</strain>
    </source>
</reference>
<gene>
    <name evidence="2" type="ORF">CBF30_08710</name>
</gene>
<dbReference type="RefSeq" id="WP_126825283.1">
    <property type="nucleotide sequence ID" value="NZ_JBHLWU010000002.1"/>
</dbReference>
<evidence type="ECO:0000259" key="1">
    <source>
        <dbReference type="Pfam" id="PF01764"/>
    </source>
</evidence>
<comment type="caution">
    <text evidence="2">The sequence shown here is derived from an EMBL/GenBank/DDBJ whole genome shotgun (WGS) entry which is preliminary data.</text>
</comment>
<sequence>MGKKITDKEYKDLAKQVYHSDNAKIGRTIADDWVIVKKLDDPDNNGCQGVAVVRKEDYKKGKTDYDNVVIAYRGTEFGKGDGDVTADLNQIVLGLKSNTKQVMIPKTGVIIEVPVKAQTETALNFANKVRKTYKNAEINTTGHSLGGALASFVACMEKYSGVVFSAPNVYRLLDNDGKKNVNSGLMAGKITNFTNADDLVGNFGSADKLVFSKITIQRGDVSNPWYGLIGIAGHFFETYGGFNSNGSIKLAVQPDVILAQARAIQGIAEIDQNQAIQALLDYLEEDSEGLAKIKNDFVNQVGSGEFELLTESDVLEIMEDLVQVKDGSKYYCINKERAMDLADSLYEQRVRLYDFSEQIGAAAAGYQQMDYDTTSLIEGVSENLR</sequence>
<dbReference type="Pfam" id="PF01764">
    <property type="entry name" value="Lipase_3"/>
    <property type="match status" value="1"/>
</dbReference>
<dbReference type="AlphaFoldDB" id="A0A430AHB6"/>
<dbReference type="OrthoDB" id="6450827at2"/>
<keyword evidence="3" id="KW-1185">Reference proteome</keyword>
<evidence type="ECO:0000313" key="2">
    <source>
        <dbReference type="EMBL" id="RSU07322.1"/>
    </source>
</evidence>
<dbReference type="InterPro" id="IPR029058">
    <property type="entry name" value="AB_hydrolase_fold"/>
</dbReference>
<organism evidence="2 3">
    <name type="scientific">Vagococcus entomophilus</name>
    <dbReference type="NCBI Taxonomy" id="1160095"/>
    <lineage>
        <taxon>Bacteria</taxon>
        <taxon>Bacillati</taxon>
        <taxon>Bacillota</taxon>
        <taxon>Bacilli</taxon>
        <taxon>Lactobacillales</taxon>
        <taxon>Enterococcaceae</taxon>
        <taxon>Vagococcus</taxon>
    </lineage>
</organism>
<feature type="domain" description="Fungal lipase-type" evidence="1">
    <location>
        <begin position="69"/>
        <end position="200"/>
    </location>
</feature>
<dbReference type="EMBL" id="NGJZ01000002">
    <property type="protein sequence ID" value="RSU07322.1"/>
    <property type="molecule type" value="Genomic_DNA"/>
</dbReference>
<protein>
    <recommendedName>
        <fullName evidence="1">Fungal lipase-type domain-containing protein</fullName>
    </recommendedName>
</protein>
<dbReference type="SUPFAM" id="SSF53474">
    <property type="entry name" value="alpha/beta-Hydrolases"/>
    <property type="match status" value="1"/>
</dbReference>
<dbReference type="Proteomes" id="UP000288669">
    <property type="component" value="Unassembled WGS sequence"/>
</dbReference>
<proteinExistence type="predicted"/>
<dbReference type="Gene3D" id="3.40.50.1820">
    <property type="entry name" value="alpha/beta hydrolase"/>
    <property type="match status" value="1"/>
</dbReference>
<evidence type="ECO:0000313" key="3">
    <source>
        <dbReference type="Proteomes" id="UP000288669"/>
    </source>
</evidence>
<accession>A0A430AHB6</accession>